<name>A0A852S3K7_9ACTN</name>
<reference evidence="2 3" key="1">
    <citation type="submission" date="2020-07" db="EMBL/GenBank/DDBJ databases">
        <title>Sequencing the genomes of 1000 actinobacteria strains.</title>
        <authorList>
            <person name="Klenk H.-P."/>
        </authorList>
    </citation>
    <scope>NUCLEOTIDE SEQUENCE [LARGE SCALE GENOMIC DNA]</scope>
    <source>
        <strain evidence="2 3">DSM 19082</strain>
    </source>
</reference>
<comment type="caution">
    <text evidence="2">The sequence shown here is derived from an EMBL/GenBank/DDBJ whole genome shotgun (WGS) entry which is preliminary data.</text>
</comment>
<proteinExistence type="predicted"/>
<feature type="compositionally biased region" description="Basic and acidic residues" evidence="1">
    <location>
        <begin position="19"/>
        <end position="28"/>
    </location>
</feature>
<sequence>MSTRAAERTSSLEGAVGSHRPDRARALPDDALADSPEKTP</sequence>
<feature type="region of interest" description="Disordered" evidence="1">
    <location>
        <begin position="1"/>
        <end position="40"/>
    </location>
</feature>
<dbReference type="Proteomes" id="UP000582231">
    <property type="component" value="Unassembled WGS sequence"/>
</dbReference>
<evidence type="ECO:0000313" key="2">
    <source>
        <dbReference type="EMBL" id="NYD33362.1"/>
    </source>
</evidence>
<dbReference type="RefSeq" id="WP_281367203.1">
    <property type="nucleotide sequence ID" value="NZ_BAABEF010000001.1"/>
</dbReference>
<gene>
    <name evidence="2" type="ORF">BJ958_004908</name>
</gene>
<dbReference type="AlphaFoldDB" id="A0A852S3K7"/>
<feature type="compositionally biased region" description="Polar residues" evidence="1">
    <location>
        <begin position="1"/>
        <end position="12"/>
    </location>
</feature>
<accession>A0A852S3K7</accession>
<evidence type="ECO:0000256" key="1">
    <source>
        <dbReference type="SAM" id="MobiDB-lite"/>
    </source>
</evidence>
<evidence type="ECO:0000313" key="3">
    <source>
        <dbReference type="Proteomes" id="UP000582231"/>
    </source>
</evidence>
<protein>
    <submittedName>
        <fullName evidence="2">Uncharacterized protein</fullName>
    </submittedName>
</protein>
<dbReference type="EMBL" id="JACCBF010000001">
    <property type="protein sequence ID" value="NYD33362.1"/>
    <property type="molecule type" value="Genomic_DNA"/>
</dbReference>
<organism evidence="2 3">
    <name type="scientific">Nocardioides kongjuensis</name>
    <dbReference type="NCBI Taxonomy" id="349522"/>
    <lineage>
        <taxon>Bacteria</taxon>
        <taxon>Bacillati</taxon>
        <taxon>Actinomycetota</taxon>
        <taxon>Actinomycetes</taxon>
        <taxon>Propionibacteriales</taxon>
        <taxon>Nocardioidaceae</taxon>
        <taxon>Nocardioides</taxon>
    </lineage>
</organism>
<keyword evidence="3" id="KW-1185">Reference proteome</keyword>